<evidence type="ECO:0000259" key="2">
    <source>
        <dbReference type="Pfam" id="PF02517"/>
    </source>
</evidence>
<organism evidence="3 4">
    <name type="scientific">Clostridium intestinale DSM 6191</name>
    <dbReference type="NCBI Taxonomy" id="1121320"/>
    <lineage>
        <taxon>Bacteria</taxon>
        <taxon>Bacillati</taxon>
        <taxon>Bacillota</taxon>
        <taxon>Clostridia</taxon>
        <taxon>Eubacteriales</taxon>
        <taxon>Clostridiaceae</taxon>
        <taxon>Clostridium</taxon>
    </lineage>
</organism>
<evidence type="ECO:0000313" key="4">
    <source>
        <dbReference type="Proteomes" id="UP000184241"/>
    </source>
</evidence>
<feature type="transmembrane region" description="Helical" evidence="1">
    <location>
        <begin position="39"/>
        <end position="59"/>
    </location>
</feature>
<feature type="transmembrane region" description="Helical" evidence="1">
    <location>
        <begin position="152"/>
        <end position="169"/>
    </location>
</feature>
<feature type="transmembrane region" description="Helical" evidence="1">
    <location>
        <begin position="79"/>
        <end position="103"/>
    </location>
</feature>
<name>A0A1M6B705_9CLOT</name>
<keyword evidence="1" id="KW-0812">Transmembrane</keyword>
<feature type="transmembrane region" description="Helical" evidence="1">
    <location>
        <begin position="7"/>
        <end position="27"/>
    </location>
</feature>
<accession>A0A1M6B705</accession>
<dbReference type="InterPro" id="IPR003675">
    <property type="entry name" value="Rce1/LyrA-like_dom"/>
</dbReference>
<dbReference type="EMBL" id="FQXU01000014">
    <property type="protein sequence ID" value="SHI44512.1"/>
    <property type="molecule type" value="Genomic_DNA"/>
</dbReference>
<reference evidence="3 4" key="1">
    <citation type="submission" date="2016-11" db="EMBL/GenBank/DDBJ databases">
        <authorList>
            <person name="Jaros S."/>
            <person name="Januszkiewicz K."/>
            <person name="Wedrychowicz H."/>
        </authorList>
    </citation>
    <scope>NUCLEOTIDE SEQUENCE [LARGE SCALE GENOMIC DNA]</scope>
    <source>
        <strain evidence="3 4">DSM 6191</strain>
    </source>
</reference>
<proteinExistence type="predicted"/>
<feature type="transmembrane region" description="Helical" evidence="1">
    <location>
        <begin position="312"/>
        <end position="332"/>
    </location>
</feature>
<feature type="domain" description="CAAX prenyl protease 2/Lysostaphin resistance protein A-like" evidence="2">
    <location>
        <begin position="120"/>
        <end position="204"/>
    </location>
</feature>
<keyword evidence="1" id="KW-0472">Membrane</keyword>
<feature type="transmembrane region" description="Helical" evidence="1">
    <location>
        <begin position="236"/>
        <end position="256"/>
    </location>
</feature>
<dbReference type="Pfam" id="PF02517">
    <property type="entry name" value="Rce1-like"/>
    <property type="match status" value="1"/>
</dbReference>
<dbReference type="GO" id="GO:0080120">
    <property type="term" value="P:CAAX-box protein maturation"/>
    <property type="evidence" value="ECO:0007669"/>
    <property type="project" value="UniProtKB-ARBA"/>
</dbReference>
<gene>
    <name evidence="3" type="ORF">SAMN02745941_03807</name>
</gene>
<dbReference type="GO" id="GO:0004175">
    <property type="term" value="F:endopeptidase activity"/>
    <property type="evidence" value="ECO:0007669"/>
    <property type="project" value="UniProtKB-ARBA"/>
</dbReference>
<sequence length="340" mass="38317">MRKIFRANLYFLMILLISTFVPYLLGIVYENINLTDSRIILFLNHVILFLVPAAIYILVTKSSVKKTFRLNPISFKNIFWIMILAFAIQPVVMLFSLISGFFFSNDVGAFIGSIMDTPYPILLLLIAVMPAITEEVTLRGIVLSGYDFKNKWVASIVTGLLFGVFHLNAQQFLYAAVLGMVLAYLVRITNSIFASVVMHFMINGLQVTLQKVISLFMENNVSPDAVSQLKMSEKMAALSVWGFLGVIFAAISIIIIKKIEDDCKSRGIYDSYERLGASSRHSYMRVDLDSNSVTEVTSDILSTKERVLNGPLIATIIIYFIVMNLPTLVLAFNRLVNFRR</sequence>
<dbReference type="AlphaFoldDB" id="A0A1M6B705"/>
<feature type="transmembrane region" description="Helical" evidence="1">
    <location>
        <begin position="175"/>
        <end position="202"/>
    </location>
</feature>
<feature type="transmembrane region" description="Helical" evidence="1">
    <location>
        <begin position="109"/>
        <end position="132"/>
    </location>
</feature>
<protein>
    <recommendedName>
        <fullName evidence="2">CAAX prenyl protease 2/Lysostaphin resistance protein A-like domain-containing protein</fullName>
    </recommendedName>
</protein>
<dbReference type="Proteomes" id="UP000184241">
    <property type="component" value="Unassembled WGS sequence"/>
</dbReference>
<evidence type="ECO:0000256" key="1">
    <source>
        <dbReference type="SAM" id="Phobius"/>
    </source>
</evidence>
<evidence type="ECO:0000313" key="3">
    <source>
        <dbReference type="EMBL" id="SHI44512.1"/>
    </source>
</evidence>
<keyword evidence="1" id="KW-1133">Transmembrane helix</keyword>
<dbReference type="RefSeq" id="WP_073022157.1">
    <property type="nucleotide sequence ID" value="NZ_FQXU01000014.1"/>
</dbReference>